<dbReference type="PANTHER" id="PTHR31137">
    <property type="entry name" value="PROTEIN PSIB-RELATED-RELATED"/>
    <property type="match status" value="1"/>
</dbReference>
<dbReference type="GO" id="GO:0016798">
    <property type="term" value="F:hydrolase activity, acting on glycosyl bonds"/>
    <property type="evidence" value="ECO:0007669"/>
    <property type="project" value="InterPro"/>
</dbReference>
<dbReference type="Gene3D" id="2.60.120.260">
    <property type="entry name" value="Galactose-binding domain-like"/>
    <property type="match status" value="3"/>
</dbReference>
<dbReference type="Pfam" id="PF17802">
    <property type="entry name" value="SpaA"/>
    <property type="match status" value="1"/>
</dbReference>
<dbReference type="InterPro" id="IPR051154">
    <property type="entry name" value="Prespore-cell_inducing_factor"/>
</dbReference>
<feature type="compositionally biased region" description="Polar residues" evidence="2">
    <location>
        <begin position="234"/>
        <end position="247"/>
    </location>
</feature>
<proteinExistence type="predicted"/>
<dbReference type="NCBIfam" id="TIGR02148">
    <property type="entry name" value="Fibro_Slime"/>
    <property type="match status" value="1"/>
</dbReference>
<comment type="caution">
    <text evidence="6">The sequence shown here is derived from an EMBL/GenBank/DDBJ whole genome shotgun (WGS) entry which is preliminary data.</text>
</comment>
<protein>
    <submittedName>
        <fullName evidence="6">Fibro-slime domain-containing protein</fullName>
    </submittedName>
</protein>
<dbReference type="RefSeq" id="WP_109725827.1">
    <property type="nucleotide sequence ID" value="NZ_QGDI01000003.1"/>
</dbReference>
<feature type="domain" description="CBM-cenC" evidence="4">
    <location>
        <begin position="743"/>
        <end position="812"/>
    </location>
</feature>
<keyword evidence="3" id="KW-1133">Transmembrane helix</keyword>
<dbReference type="Gene3D" id="2.60.40.1140">
    <property type="entry name" value="Collagen-binding surface protein Cna, B-type domain"/>
    <property type="match status" value="1"/>
</dbReference>
<keyword evidence="1" id="KW-0378">Hydrolase</keyword>
<feature type="domain" description="SpaA-like prealbumin fold" evidence="5">
    <location>
        <begin position="1284"/>
        <end position="1352"/>
    </location>
</feature>
<accession>A0A315Y176</accession>
<evidence type="ECO:0000256" key="1">
    <source>
        <dbReference type="ARBA" id="ARBA00022801"/>
    </source>
</evidence>
<evidence type="ECO:0000313" key="6">
    <source>
        <dbReference type="EMBL" id="PWJ14045.1"/>
    </source>
</evidence>
<feature type="domain" description="CBM-cenC" evidence="4">
    <location>
        <begin position="818"/>
        <end position="948"/>
    </location>
</feature>
<sequence length="1442" mass="159813">MTRKYMSADAVRAADSRVGRFVRAAALLIAAVVGISVIYLCLMPALAENAGDPKYIYFDNGLAGYDRVLYSTDGGNTWNDMALMSQLDSSDERMDISFDHVNTDYTYVTASAVAPGTDIMFRGYDSGVVYDTTVIRKLDGNGNPSDGSKMQWGYDYENFVWTSGAYVVDEVNNCFYAPALAMQNKVADHIVSYQYDYNHRTFSDEAYEMTGVFGDLNDVNRSGEYSQEKDSEGSYYTNTAEGDNKTNAVGDKSGNEAKAQPPFKATARIFDYFSDWELSGKKLTELVDGTTFTNSTSSIAYAYQGDLWNKALRDYYDGSVDKLVYFGSNSWFPGVDYGYGQVDGVTPEYYYISQFPGYYGPAHGFSNSRGVAELVKTRNDNGLELAGTDIPSPYFNEAFITGDNDRNAVYGKVYNDVDFDFEYNSATGYYEFSSTDPNDAVRLTECDDGKYVMQYTREGVTKADNTSSTGYQFYPMNSPATNSNFATENLMFGMELDLDFVTYGSAVEGRTNGIFKFSGDDDVWIYLDNQLALDIGGTHTAVSGVIDLNTGYGVVGSTFDAETGGTVGTITQLQKAAFAVGTNDGIYNRDEWTDVNGVVSMFDYTVTGGQYKTMIDEENGLYIVKIRNVDITELDKKTNRMVTTSLATSGEVELKFRLNAVDMSEGEEEGDLITHKMKIYFMERGLNSSNFKLAFNFLDSVERGVSKTWLDDGFTDHSNDSVEVELYRSINTFTTRTEGAQDVLNCGFEDGTEGWTSNADAVIGIDGADPAFGENALSITGRNASWIGAIKTLDPALFKAGKEYSFSAMVKSRPDYIYNSFDSGDAEGWITRGDNFSITSDNISNQTGGKSIKINAGKASSWQNWYGAQKPLDDFCDAGDTYYFSLYMRPANTNNPTVFEMGIQYDLNGTTHYEPIDNYTPTNNLWHQLSGSHSIPEGAANIRVYVQESTKVNFYIDDFTVSKTESPDVTSGSDDNIKLTLRYPDETQQGGYSFNQVASEPVPSGVWTELGGTFRVPEEASGPFDLIIESQNGTEDIFADEVRVYEAGAEPTVINTYTEDVQKIGEATLSDATSWEKVWKNLLDSETIANGRQDYQYFIREKSVNTRSPKKYAAKYFDGDSEVTTSEIDFEGDTITVFPINAQTGSLSIENRPLTDLSVKKEWFRVLEDEKADEIVVDIYNDHDSIVRTVTLRGDKSEDTWTAELKDLEMYYRDTESGEVHPINYYGIERDDPDHEYKVTYSTDTTESFGGNTAYKFSSDTEDGPLSLKITNKPDKSGTYSASVHKQSAASGKAPIKGAEFLLEKYTDGAYTEVTTAKTDESGNVKFENLEANVRYRVTETKSALGYKLPEEESDRQTVFMISADVANNLDGSSPMISNGSIYSSHEWDGTADQLSLVMENEVQPIIMPSTGGSGILLIYICGAFMTVTALGLVLVYRRKCR</sequence>
<dbReference type="InterPro" id="IPR011874">
    <property type="entry name" value="Fibro_Slime"/>
</dbReference>
<gene>
    <name evidence="6" type="ORF">IE37_00977</name>
</gene>
<feature type="transmembrane region" description="Helical" evidence="3">
    <location>
        <begin position="21"/>
        <end position="46"/>
    </location>
</feature>
<dbReference type="InterPro" id="IPR008979">
    <property type="entry name" value="Galactose-bd-like_sf"/>
</dbReference>
<dbReference type="InterPro" id="IPR041033">
    <property type="entry name" value="SpaA_PFL_dom_1"/>
</dbReference>
<dbReference type="OrthoDB" id="9816455at2"/>
<reference evidence="6 7" key="1">
    <citation type="submission" date="2018-05" db="EMBL/GenBank/DDBJ databases">
        <title>The Hungate 1000. A catalogue of reference genomes from the rumen microbiome.</title>
        <authorList>
            <person name="Kelly W."/>
        </authorList>
    </citation>
    <scope>NUCLEOTIDE SEQUENCE [LARGE SCALE GENOMIC DNA]</scope>
    <source>
        <strain evidence="6 7">SAb67</strain>
    </source>
</reference>
<evidence type="ECO:0000256" key="2">
    <source>
        <dbReference type="SAM" id="MobiDB-lite"/>
    </source>
</evidence>
<feature type="transmembrane region" description="Helical" evidence="3">
    <location>
        <begin position="1417"/>
        <end position="1437"/>
    </location>
</feature>
<feature type="region of interest" description="Disordered" evidence="2">
    <location>
        <begin position="222"/>
        <end position="259"/>
    </location>
</feature>
<name>A0A315Y176_RUMFL</name>
<dbReference type="GO" id="GO:0005576">
    <property type="term" value="C:extracellular region"/>
    <property type="evidence" value="ECO:0007669"/>
    <property type="project" value="TreeGrafter"/>
</dbReference>
<evidence type="ECO:0000256" key="3">
    <source>
        <dbReference type="SAM" id="Phobius"/>
    </source>
</evidence>
<dbReference type="Proteomes" id="UP000245720">
    <property type="component" value="Unassembled WGS sequence"/>
</dbReference>
<dbReference type="Gene3D" id="2.60.40.10">
    <property type="entry name" value="Immunoglobulins"/>
    <property type="match status" value="1"/>
</dbReference>
<dbReference type="InterPro" id="IPR003305">
    <property type="entry name" value="CenC_carb-bd"/>
</dbReference>
<keyword evidence="3" id="KW-0812">Transmembrane</keyword>
<evidence type="ECO:0000259" key="4">
    <source>
        <dbReference type="Pfam" id="PF02018"/>
    </source>
</evidence>
<dbReference type="SUPFAM" id="SSF49785">
    <property type="entry name" value="Galactose-binding domain-like"/>
    <property type="match status" value="2"/>
</dbReference>
<dbReference type="Pfam" id="PF02018">
    <property type="entry name" value="CBM_4_9"/>
    <property type="match status" value="2"/>
</dbReference>
<evidence type="ECO:0000259" key="5">
    <source>
        <dbReference type="Pfam" id="PF17802"/>
    </source>
</evidence>
<organism evidence="6 7">
    <name type="scientific">Ruminococcus flavefaciens</name>
    <dbReference type="NCBI Taxonomy" id="1265"/>
    <lineage>
        <taxon>Bacteria</taxon>
        <taxon>Bacillati</taxon>
        <taxon>Bacillota</taxon>
        <taxon>Clostridia</taxon>
        <taxon>Eubacteriales</taxon>
        <taxon>Oscillospiraceae</taxon>
        <taxon>Ruminococcus</taxon>
    </lineage>
</organism>
<evidence type="ECO:0000313" key="7">
    <source>
        <dbReference type="Proteomes" id="UP000245720"/>
    </source>
</evidence>
<dbReference type="InterPro" id="IPR013783">
    <property type="entry name" value="Ig-like_fold"/>
</dbReference>
<dbReference type="PANTHER" id="PTHR31137:SF11">
    <property type="entry name" value="PROTEIN PSIF"/>
    <property type="match status" value="1"/>
</dbReference>
<dbReference type="EMBL" id="QGDI01000003">
    <property type="protein sequence ID" value="PWJ14045.1"/>
    <property type="molecule type" value="Genomic_DNA"/>
</dbReference>
<keyword evidence="3" id="KW-0472">Membrane</keyword>